<proteinExistence type="predicted"/>
<comment type="caution">
    <text evidence="3">The sequence shown here is derived from an EMBL/GenBank/DDBJ whole genome shotgun (WGS) entry which is preliminary data.</text>
</comment>
<organism evidence="3 4">
    <name type="scientific">Phytophthora fragariaefolia</name>
    <dbReference type="NCBI Taxonomy" id="1490495"/>
    <lineage>
        <taxon>Eukaryota</taxon>
        <taxon>Sar</taxon>
        <taxon>Stramenopiles</taxon>
        <taxon>Oomycota</taxon>
        <taxon>Peronosporomycetes</taxon>
        <taxon>Peronosporales</taxon>
        <taxon>Peronosporaceae</taxon>
        <taxon>Phytophthora</taxon>
    </lineage>
</organism>
<keyword evidence="2" id="KW-0732">Signal</keyword>
<evidence type="ECO:0000313" key="4">
    <source>
        <dbReference type="Proteomes" id="UP001165121"/>
    </source>
</evidence>
<sequence length="84" mass="8853">MIVLRAFAFICSSLWTLRLWGDVSALLVSSSPIEGITRSHDGGGGLTPARYEFQGSPSFGSPYADEESAAESIRGNAASEVDAD</sequence>
<accession>A0A9W6YBX0</accession>
<dbReference type="AlphaFoldDB" id="A0A9W6YBX0"/>
<name>A0A9W6YBX0_9STRA</name>
<protein>
    <submittedName>
        <fullName evidence="3">Unnamed protein product</fullName>
    </submittedName>
</protein>
<feature type="region of interest" description="Disordered" evidence="1">
    <location>
        <begin position="59"/>
        <end position="84"/>
    </location>
</feature>
<feature type="signal peptide" evidence="2">
    <location>
        <begin position="1"/>
        <end position="25"/>
    </location>
</feature>
<evidence type="ECO:0000313" key="3">
    <source>
        <dbReference type="EMBL" id="GMF58106.1"/>
    </source>
</evidence>
<dbReference type="EMBL" id="BSXT01004513">
    <property type="protein sequence ID" value="GMF58106.1"/>
    <property type="molecule type" value="Genomic_DNA"/>
</dbReference>
<dbReference type="Proteomes" id="UP001165121">
    <property type="component" value="Unassembled WGS sequence"/>
</dbReference>
<evidence type="ECO:0000256" key="1">
    <source>
        <dbReference type="SAM" id="MobiDB-lite"/>
    </source>
</evidence>
<keyword evidence="4" id="KW-1185">Reference proteome</keyword>
<gene>
    <name evidence="3" type="ORF">Pfra01_002493000</name>
</gene>
<evidence type="ECO:0000256" key="2">
    <source>
        <dbReference type="SAM" id="SignalP"/>
    </source>
</evidence>
<feature type="chain" id="PRO_5040843341" evidence="2">
    <location>
        <begin position="26"/>
        <end position="84"/>
    </location>
</feature>
<reference evidence="3" key="1">
    <citation type="submission" date="2023-04" db="EMBL/GenBank/DDBJ databases">
        <title>Phytophthora fragariaefolia NBRC 109709.</title>
        <authorList>
            <person name="Ichikawa N."/>
            <person name="Sato H."/>
            <person name="Tonouchi N."/>
        </authorList>
    </citation>
    <scope>NUCLEOTIDE SEQUENCE</scope>
    <source>
        <strain evidence="3">NBRC 109709</strain>
    </source>
</reference>